<sequence>MTFGPSPRSPAAREAATLLLAGLCFGASQQLVVRELVSLLYGEEVVLLLVSAAALAAASIGYGLGARLSPRALARLLLACGALLLLSPALPRFAVAGLCLLRGDSGPELLIVLALLAFAAAAPFTAVVPALLDRHEQPDDRLAALRRGYTAELIGFGLGSAAALALGGAPGLRFAVLAAALVALVHVALDRRVITFACTVAAALACAAHAPLSQLGADLVYRHKHRLPGAQVLWSVDSPYQRVEVVTAPGRGRMLYLDGLRDLDDRDLGALNHYLARAPATLVRPKDALLVGNGTLSMVPELSRLSDHLTTVEIDPAVVDAGARFFTPGEPLARLPNWRLILADGKQYLAATDRRFDLIAVDVPSPLTLGEAYLHTREFYALCRARLNPGGILAIQLSGPLGAPTRTPARLVASLRAEFPAVVVADSETAERAFAYAGDALPFSLDALRSVAVAGERRLELVSGPELDRRIAGAAPLTLDDLDLVLRRGAERLRERYF</sequence>
<feature type="domain" description="PABS" evidence="7">
    <location>
        <begin position="208"/>
        <end position="456"/>
    </location>
</feature>
<keyword evidence="9" id="KW-1185">Reference proteome</keyword>
<feature type="transmembrane region" description="Helical" evidence="5">
    <location>
        <begin position="72"/>
        <end position="90"/>
    </location>
</feature>
<name>A0ABY7H6U5_9BACT</name>
<dbReference type="InterPro" id="IPR001045">
    <property type="entry name" value="Spermi_synthase"/>
</dbReference>
<comment type="caution">
    <text evidence="5">Lacks conserved residue(s) required for the propagation of feature annotation.</text>
</comment>
<feature type="binding site" evidence="5">
    <location>
        <begin position="344"/>
        <end position="345"/>
    </location>
    <ligand>
        <name>S-methyl-5'-thioadenosine</name>
        <dbReference type="ChEBI" id="CHEBI:17509"/>
    </ligand>
</feature>
<keyword evidence="4 5" id="KW-0620">Polyamine biosynthesis</keyword>
<accession>A0ABY7H6U5</accession>
<feature type="active site" description="Proton acceptor" evidence="5 6">
    <location>
        <position position="362"/>
    </location>
</feature>
<evidence type="ECO:0000256" key="2">
    <source>
        <dbReference type="ARBA" id="ARBA00022679"/>
    </source>
</evidence>
<evidence type="ECO:0000313" key="8">
    <source>
        <dbReference type="EMBL" id="WAS94817.1"/>
    </source>
</evidence>
<comment type="subunit">
    <text evidence="5">Homodimer or homotetramer.</text>
</comment>
<reference evidence="8" key="1">
    <citation type="submission" date="2022-11" db="EMBL/GenBank/DDBJ databases">
        <title>Minimal conservation of predation-associated metabolite biosynthetic gene clusters underscores biosynthetic potential of Myxococcota including descriptions for ten novel species: Archangium lansinium sp. nov., Myxococcus landrumus sp. nov., Nannocystis bai.</title>
        <authorList>
            <person name="Ahearne A."/>
            <person name="Stevens C."/>
            <person name="Dowd S."/>
        </authorList>
    </citation>
    <scope>NUCLEOTIDE SEQUENCE</scope>
    <source>
        <strain evidence="8">Fl3</strain>
    </source>
</reference>
<feature type="binding site" evidence="5">
    <location>
        <position position="313"/>
    </location>
    <ligand>
        <name>S-methyl-5'-thioadenosine</name>
        <dbReference type="ChEBI" id="CHEBI:17509"/>
    </ligand>
</feature>
<evidence type="ECO:0000256" key="4">
    <source>
        <dbReference type="ARBA" id="ARBA00023115"/>
    </source>
</evidence>
<dbReference type="SUPFAM" id="SSF53335">
    <property type="entry name" value="S-adenosyl-L-methionine-dependent methyltransferases"/>
    <property type="match status" value="1"/>
</dbReference>
<keyword evidence="5" id="KW-0812">Transmembrane</keyword>
<proteinExistence type="inferred from homology"/>
<dbReference type="Pfam" id="PF01564">
    <property type="entry name" value="Spermine_synth"/>
    <property type="match status" value="1"/>
</dbReference>
<comment type="subcellular location">
    <subcellularLocation>
        <location evidence="5">Cell membrane</location>
        <topology evidence="5">Multi-pass membrane protein</topology>
    </subcellularLocation>
</comment>
<feature type="binding site" evidence="5">
    <location>
        <position position="273"/>
    </location>
    <ligand>
        <name>spermidine</name>
        <dbReference type="ChEBI" id="CHEBI:57834"/>
    </ligand>
</feature>
<dbReference type="PROSITE" id="PS51006">
    <property type="entry name" value="PABS_2"/>
    <property type="match status" value="1"/>
</dbReference>
<protein>
    <recommendedName>
        <fullName evidence="5">Polyamine aminopropyltransferase</fullName>
    </recommendedName>
    <alternativeName>
        <fullName evidence="5">Putrescine aminopropyltransferase</fullName>
        <shortName evidence="5">PAPT</shortName>
    </alternativeName>
    <alternativeName>
        <fullName evidence="5">Spermidine synthase</fullName>
        <shortName evidence="5">SPDS</shortName>
        <shortName evidence="5">SPDSY</shortName>
        <ecNumber evidence="5">2.5.1.16</ecNumber>
    </alternativeName>
</protein>
<dbReference type="EMBL" id="CP114040">
    <property type="protein sequence ID" value="WAS94817.1"/>
    <property type="molecule type" value="Genomic_DNA"/>
</dbReference>
<keyword evidence="5" id="KW-0472">Membrane</keyword>
<dbReference type="HAMAP" id="MF_00198">
    <property type="entry name" value="Spermidine_synth"/>
    <property type="match status" value="1"/>
</dbReference>
<evidence type="ECO:0000256" key="1">
    <source>
        <dbReference type="ARBA" id="ARBA00007867"/>
    </source>
</evidence>
<feature type="transmembrane region" description="Helical" evidence="5">
    <location>
        <begin position="110"/>
        <end position="132"/>
    </location>
</feature>
<keyword evidence="3 5" id="KW-0745">Spermidine biosynthesis</keyword>
<dbReference type="RefSeq" id="WP_269037152.1">
    <property type="nucleotide sequence ID" value="NZ_CP114040.1"/>
</dbReference>
<dbReference type="Gene3D" id="2.30.140.10">
    <property type="entry name" value="Spermidine synthase, tetramerisation domain"/>
    <property type="match status" value="1"/>
</dbReference>
<evidence type="ECO:0000259" key="7">
    <source>
        <dbReference type="PROSITE" id="PS51006"/>
    </source>
</evidence>
<organism evidence="8 9">
    <name type="scientific">Nannocystis punicea</name>
    <dbReference type="NCBI Taxonomy" id="2995304"/>
    <lineage>
        <taxon>Bacteria</taxon>
        <taxon>Pseudomonadati</taxon>
        <taxon>Myxococcota</taxon>
        <taxon>Polyangia</taxon>
        <taxon>Nannocystales</taxon>
        <taxon>Nannocystaceae</taxon>
        <taxon>Nannocystis</taxon>
    </lineage>
</organism>
<keyword evidence="2 5" id="KW-0808">Transferase</keyword>
<dbReference type="InterPro" id="IPR030374">
    <property type="entry name" value="PABS"/>
</dbReference>
<keyword evidence="5" id="KW-1003">Cell membrane</keyword>
<keyword evidence="5" id="KW-1133">Transmembrane helix</keyword>
<dbReference type="PANTHER" id="PTHR11558">
    <property type="entry name" value="SPERMIDINE/SPERMINE SYNTHASE"/>
    <property type="match status" value="1"/>
</dbReference>
<comment type="function">
    <text evidence="5">Catalyzes the irreversible transfer of a propylamine group from the amino donor S-adenosylmethioninamine (decarboxy-AdoMet) to putrescine (1,4-diaminobutane) to yield spermidine.</text>
</comment>
<comment type="catalytic activity">
    <reaction evidence="5">
        <text>S-adenosyl 3-(methylsulfanyl)propylamine + putrescine = S-methyl-5'-thioadenosine + spermidine + H(+)</text>
        <dbReference type="Rhea" id="RHEA:12721"/>
        <dbReference type="ChEBI" id="CHEBI:15378"/>
        <dbReference type="ChEBI" id="CHEBI:17509"/>
        <dbReference type="ChEBI" id="CHEBI:57443"/>
        <dbReference type="ChEBI" id="CHEBI:57834"/>
        <dbReference type="ChEBI" id="CHEBI:326268"/>
        <dbReference type="EC" id="2.5.1.16"/>
    </reaction>
</comment>
<feature type="transmembrane region" description="Helical" evidence="5">
    <location>
        <begin position="45"/>
        <end position="65"/>
    </location>
</feature>
<dbReference type="Gene3D" id="3.40.50.150">
    <property type="entry name" value="Vaccinia Virus protein VP39"/>
    <property type="match status" value="1"/>
</dbReference>
<dbReference type="EC" id="2.5.1.16" evidence="5"/>
<comment type="pathway">
    <text evidence="5">Amine and polyamine biosynthesis; spermidine biosynthesis; spermidine from putrescine: step 1/1.</text>
</comment>
<evidence type="ECO:0000256" key="3">
    <source>
        <dbReference type="ARBA" id="ARBA00023066"/>
    </source>
</evidence>
<dbReference type="CDD" id="cd02440">
    <property type="entry name" value="AdoMet_MTases"/>
    <property type="match status" value="1"/>
</dbReference>
<dbReference type="InterPro" id="IPR029063">
    <property type="entry name" value="SAM-dependent_MTases_sf"/>
</dbReference>
<evidence type="ECO:0000256" key="6">
    <source>
        <dbReference type="PROSITE-ProRule" id="PRU00354"/>
    </source>
</evidence>
<dbReference type="PANTHER" id="PTHR11558:SF11">
    <property type="entry name" value="SPERMIDINE SYNTHASE"/>
    <property type="match status" value="1"/>
</dbReference>
<comment type="similarity">
    <text evidence="1 5">Belongs to the spermidine/spermine synthase family.</text>
</comment>
<feature type="transmembrane region" description="Helical" evidence="5">
    <location>
        <begin position="144"/>
        <end position="166"/>
    </location>
</feature>
<dbReference type="InterPro" id="IPR037163">
    <property type="entry name" value="Spermidine_synt_N_sf"/>
</dbReference>
<evidence type="ECO:0000256" key="5">
    <source>
        <dbReference type="HAMAP-Rule" id="MF_00198"/>
    </source>
</evidence>
<dbReference type="Proteomes" id="UP001164459">
    <property type="component" value="Chromosome"/>
</dbReference>
<feature type="binding site" evidence="5">
    <location>
        <position position="241"/>
    </location>
    <ligand>
        <name>S-methyl-5'-thioadenosine</name>
        <dbReference type="ChEBI" id="CHEBI:17509"/>
    </ligand>
</feature>
<gene>
    <name evidence="5" type="primary">speE</name>
    <name evidence="8" type="ORF">O0S08_01540</name>
</gene>
<evidence type="ECO:0000313" key="9">
    <source>
        <dbReference type="Proteomes" id="UP001164459"/>
    </source>
</evidence>